<accession>E4WL66</accession>
<protein>
    <submittedName>
        <fullName evidence="2">Putative conjugative transfer protein TraA</fullName>
    </submittedName>
</protein>
<keyword evidence="1" id="KW-0812">Transmembrane</keyword>
<organism evidence="2">
    <name type="scientific">Photobacterium damselae subsp. damselae</name>
    <name type="common">Listonella damsela</name>
    <dbReference type="NCBI Taxonomy" id="85581"/>
    <lineage>
        <taxon>Bacteria</taxon>
        <taxon>Pseudomonadati</taxon>
        <taxon>Pseudomonadota</taxon>
        <taxon>Gammaproteobacteria</taxon>
        <taxon>Vibrionales</taxon>
        <taxon>Vibrionaceae</taxon>
        <taxon>Photobacterium</taxon>
    </lineage>
</organism>
<dbReference type="EMBL" id="FN597600">
    <property type="protein sequence ID" value="CBX86784.1"/>
    <property type="molecule type" value="Genomic_DNA"/>
</dbReference>
<evidence type="ECO:0000313" key="2">
    <source>
        <dbReference type="EMBL" id="CBX86784.1"/>
    </source>
</evidence>
<gene>
    <name evidence="2" type="primary">orf15</name>
    <name evidence="3" type="ORF">F6450_09935</name>
</gene>
<dbReference type="RefSeq" id="WP_013404462.1">
    <property type="nucleotide sequence ID" value="NC_014653.1"/>
</dbReference>
<keyword evidence="1" id="KW-1133">Transmembrane helix</keyword>
<reference evidence="3 4" key="2">
    <citation type="submission" date="2019-09" db="EMBL/GenBank/DDBJ databases">
        <title>Photobacterium damselae subsp. damselae CDC-2227-81, a human clinical isolate.</title>
        <authorList>
            <person name="Osorio C.R."/>
        </authorList>
    </citation>
    <scope>NUCLEOTIDE SEQUENCE [LARGE SCALE GENOMIC DNA]</scope>
    <source>
        <strain evidence="3 4">CDC-2227-81</strain>
    </source>
</reference>
<reference evidence="2" key="1">
    <citation type="submission" date="2009-11" db="EMBL/GenBank/DDBJ databases">
        <title>Identification of virulence genes in Photobacterium damselae subsp. damselae by Supression Subtractive hybridization: damselysin toxin is encoded on a large conjugative plasmid.</title>
        <authorList>
            <person name="Rivas A.J."/>
            <person name="Lemos M.L."/>
            <person name="Osorio C.R."/>
        </authorList>
    </citation>
    <scope>NUCLEOTIDE SEQUENCE [LARGE SCALE GENOMIC DNA]</scope>
    <source>
        <strain evidence="2">RM71</strain>
        <plasmid evidence="2">pPHDD1</plasmid>
    </source>
</reference>
<proteinExistence type="predicted"/>
<evidence type="ECO:0000256" key="1">
    <source>
        <dbReference type="SAM" id="Phobius"/>
    </source>
</evidence>
<evidence type="ECO:0000313" key="4">
    <source>
        <dbReference type="Proteomes" id="UP000480943"/>
    </source>
</evidence>
<dbReference type="AlphaFoldDB" id="E4WL66"/>
<dbReference type="EMBL" id="VZUQ01000058">
    <property type="protein sequence ID" value="KAB1180877.1"/>
    <property type="molecule type" value="Genomic_DNA"/>
</dbReference>
<dbReference type="Proteomes" id="UP000480943">
    <property type="component" value="Unassembled WGS sequence"/>
</dbReference>
<feature type="transmembrane region" description="Helical" evidence="1">
    <location>
        <begin position="84"/>
        <end position="107"/>
    </location>
</feature>
<keyword evidence="1" id="KW-0472">Membrane</keyword>
<sequence>MNTLAFSAPSIFMAKNKNIIMTALLALFAVAMTFVPDLAYAADMFAEGKQEIIDSTGKDSTLWFSMTAVGLAFALVLGFTTKNWFAAIGGFFIGMIFMNVAAGFIGLA</sequence>
<keyword evidence="2" id="KW-0614">Plasmid</keyword>
<geneLocation type="plasmid" evidence="2">
    <name>pPHDD1</name>
</geneLocation>
<name>E4WL66_PHODD</name>
<feature type="transmembrane region" description="Helical" evidence="1">
    <location>
        <begin position="60"/>
        <end position="77"/>
    </location>
</feature>
<evidence type="ECO:0000313" key="3">
    <source>
        <dbReference type="EMBL" id="KAB1180877.1"/>
    </source>
</evidence>